<feature type="region of interest" description="Disordered" evidence="1">
    <location>
        <begin position="537"/>
        <end position="604"/>
    </location>
</feature>
<name>A0A1W5D2U9_9LECA</name>
<feature type="compositionally biased region" description="Low complexity" evidence="1">
    <location>
        <begin position="54"/>
        <end position="76"/>
    </location>
</feature>
<feature type="region of interest" description="Disordered" evidence="1">
    <location>
        <begin position="42"/>
        <end position="82"/>
    </location>
</feature>
<dbReference type="PANTHER" id="PTHR19308">
    <property type="entry name" value="PHOSPHATIDYLCHOLINE TRANSFER PROTEIN"/>
    <property type="match status" value="1"/>
</dbReference>
<dbReference type="AlphaFoldDB" id="A0A1W5D2U9"/>
<organism evidence="3 4">
    <name type="scientific">Lasallia pustulata</name>
    <dbReference type="NCBI Taxonomy" id="136370"/>
    <lineage>
        <taxon>Eukaryota</taxon>
        <taxon>Fungi</taxon>
        <taxon>Dikarya</taxon>
        <taxon>Ascomycota</taxon>
        <taxon>Pezizomycotina</taxon>
        <taxon>Lecanoromycetes</taxon>
        <taxon>OSLEUM clade</taxon>
        <taxon>Umbilicariomycetidae</taxon>
        <taxon>Umbilicariales</taxon>
        <taxon>Umbilicariaceae</taxon>
        <taxon>Lasallia</taxon>
    </lineage>
</organism>
<dbReference type="CDD" id="cd08864">
    <property type="entry name" value="SRPBCC_DUF3074"/>
    <property type="match status" value="1"/>
</dbReference>
<feature type="compositionally biased region" description="Basic and acidic residues" evidence="1">
    <location>
        <begin position="375"/>
        <end position="385"/>
    </location>
</feature>
<evidence type="ECO:0000313" key="3">
    <source>
        <dbReference type="EMBL" id="SLM37340.1"/>
    </source>
</evidence>
<evidence type="ECO:0000256" key="1">
    <source>
        <dbReference type="SAM" id="MobiDB-lite"/>
    </source>
</evidence>
<feature type="region of interest" description="Disordered" evidence="1">
    <location>
        <begin position="210"/>
        <end position="231"/>
    </location>
</feature>
<accession>A0A1W5D2U9</accession>
<evidence type="ECO:0000313" key="4">
    <source>
        <dbReference type="Proteomes" id="UP000192927"/>
    </source>
</evidence>
<dbReference type="PANTHER" id="PTHR19308:SF14">
    <property type="entry name" value="START DOMAIN-CONTAINING PROTEIN"/>
    <property type="match status" value="1"/>
</dbReference>
<keyword evidence="4" id="KW-1185">Reference proteome</keyword>
<feature type="compositionally biased region" description="Low complexity" evidence="1">
    <location>
        <begin position="435"/>
        <end position="448"/>
    </location>
</feature>
<dbReference type="EMBL" id="FWEW01001571">
    <property type="protein sequence ID" value="SLM37340.1"/>
    <property type="molecule type" value="Genomic_DNA"/>
</dbReference>
<evidence type="ECO:0000259" key="2">
    <source>
        <dbReference type="Pfam" id="PF11274"/>
    </source>
</evidence>
<feature type="region of interest" description="Disordered" evidence="1">
    <location>
        <begin position="429"/>
        <end position="518"/>
    </location>
</feature>
<dbReference type="InterPro" id="IPR051213">
    <property type="entry name" value="START_lipid_transfer"/>
</dbReference>
<dbReference type="Gene3D" id="3.30.530.20">
    <property type="match status" value="1"/>
</dbReference>
<feature type="region of interest" description="Disordered" evidence="1">
    <location>
        <begin position="330"/>
        <end position="395"/>
    </location>
</feature>
<dbReference type="Proteomes" id="UP000192927">
    <property type="component" value="Unassembled WGS sequence"/>
</dbReference>
<protein>
    <submittedName>
        <fullName evidence="3">START-like domain</fullName>
    </submittedName>
</protein>
<proteinExistence type="predicted"/>
<dbReference type="InterPro" id="IPR023393">
    <property type="entry name" value="START-like_dom_sf"/>
</dbReference>
<sequence>MAALHNALKTLSPTAFSSVPTETPELKEYLQDAFHRAQVLIDSVPLPPPPTTGRSRANTTTSIASNASEISSSPARSDPPRAEHAILQKEWGKPVKLTPKENPLGMTVYKLAGKDGKGAWFARRSVHEGLGFEKWKKGLQREFPETMEVQGGPGEGNIRGIGAEKRVERHVVEGVGMAEVYHLSAQFPGPTTPRDFVTLLLTSDSALIDEASSRPASSASEGHPPRLTSRPPHFMVISKPCDHPDCPPRDGFVRGQYESIEFVQEIPLKPEESPTSEGEELANPVEWIMITRSDPGGSVPRFMVERGTPSSIVADASKFLDWACRADHPTIEEDHQEDKLKVGNSVGERNVSESSAESTTSEPPDFSFSANGAKYTEDQPTRHDDPDDQSAPQTSLLSSVTNAAYAGLEAYAPQVVVDHLPALSNTTCDEQVDRSSLSRPSSSESFASAEDGLDSSSETQADDEGHINGIVTGAHAQLNGTERSRHGTTSSKSTTTSETGNPLAKDASPSTTTVHDRELAKLNEKKKKLDEQLAKTREKELKDKEELTSKEQERLQKAAEKHARDVAKQEEKYKKEVAKLEAKRAKDAAKLEERKRKAEDKDEKTRLVRERDALKAELDVVRKERDILGEQVRDLQMENTALVARFGRVGGDGTEAVARGGPRNEDVEELAGALGGWMWAGVVGFVLALRGLGGVWG</sequence>
<feature type="compositionally biased region" description="Low complexity" evidence="1">
    <location>
        <begin position="488"/>
        <end position="499"/>
    </location>
</feature>
<dbReference type="Pfam" id="PF11274">
    <property type="entry name" value="DUF3074"/>
    <property type="match status" value="1"/>
</dbReference>
<feature type="compositionally biased region" description="Basic and acidic residues" evidence="1">
    <location>
        <begin position="330"/>
        <end position="341"/>
    </location>
</feature>
<reference evidence="4" key="1">
    <citation type="submission" date="2017-03" db="EMBL/GenBank/DDBJ databases">
        <authorList>
            <person name="Sharma R."/>
            <person name="Thines M."/>
        </authorList>
    </citation>
    <scope>NUCLEOTIDE SEQUENCE [LARGE SCALE GENOMIC DNA]</scope>
</reference>
<dbReference type="InterPro" id="IPR024500">
    <property type="entry name" value="DUF3074"/>
</dbReference>
<feature type="compositionally biased region" description="Low complexity" evidence="1">
    <location>
        <begin position="352"/>
        <end position="362"/>
    </location>
</feature>
<dbReference type="SUPFAM" id="SSF55961">
    <property type="entry name" value="Bet v1-like"/>
    <property type="match status" value="1"/>
</dbReference>
<feature type="domain" description="DUF3074" evidence="2">
    <location>
        <begin position="120"/>
        <end position="323"/>
    </location>
</feature>